<organism evidence="11 12">
    <name type="scientific">Serpentinimonas raichei</name>
    <dbReference type="NCBI Taxonomy" id="1458425"/>
    <lineage>
        <taxon>Bacteria</taxon>
        <taxon>Pseudomonadati</taxon>
        <taxon>Pseudomonadota</taxon>
        <taxon>Betaproteobacteria</taxon>
        <taxon>Burkholderiales</taxon>
        <taxon>Comamonadaceae</taxon>
        <taxon>Serpentinimonas</taxon>
    </lineage>
</organism>
<evidence type="ECO:0000256" key="4">
    <source>
        <dbReference type="ARBA" id="ARBA00022723"/>
    </source>
</evidence>
<evidence type="ECO:0000256" key="5">
    <source>
        <dbReference type="ARBA" id="ARBA00022801"/>
    </source>
</evidence>
<evidence type="ECO:0000256" key="7">
    <source>
        <dbReference type="ARBA" id="ARBA00038093"/>
    </source>
</evidence>
<feature type="binding site" evidence="8">
    <location>
        <position position="5"/>
    </location>
    <ligand>
        <name>Mg(2+)</name>
        <dbReference type="ChEBI" id="CHEBI:18420"/>
    </ligand>
</feature>
<keyword evidence="6 8" id="KW-0460">Magnesium</keyword>
<evidence type="ECO:0000256" key="8">
    <source>
        <dbReference type="HAMAP-Rule" id="MF_00265"/>
    </source>
</evidence>
<dbReference type="CDD" id="cd18731">
    <property type="entry name" value="PIN_NgFitB-like"/>
    <property type="match status" value="1"/>
</dbReference>
<name>A0A060NHN9_9BURK</name>
<dbReference type="SUPFAM" id="SSF88723">
    <property type="entry name" value="PIN domain-like"/>
    <property type="match status" value="1"/>
</dbReference>
<keyword evidence="3 8" id="KW-0540">Nuclease</keyword>
<dbReference type="InterPro" id="IPR002716">
    <property type="entry name" value="PIN_dom"/>
</dbReference>
<evidence type="ECO:0000256" key="1">
    <source>
        <dbReference type="ARBA" id="ARBA00001946"/>
    </source>
</evidence>
<keyword evidence="2 8" id="KW-1277">Toxin-antitoxin system</keyword>
<dbReference type="GO" id="GO:0016787">
    <property type="term" value="F:hydrolase activity"/>
    <property type="evidence" value="ECO:0007669"/>
    <property type="project" value="UniProtKB-KW"/>
</dbReference>
<dbReference type="KEGG" id="cbaa:SRAA_1592"/>
<evidence type="ECO:0000256" key="2">
    <source>
        <dbReference type="ARBA" id="ARBA00022649"/>
    </source>
</evidence>
<keyword evidence="8" id="KW-0800">Toxin</keyword>
<keyword evidence="5 8" id="KW-0378">Hydrolase</keyword>
<keyword evidence="12" id="KW-1185">Reference proteome</keyword>
<dbReference type="EMBL" id="AP014568">
    <property type="protein sequence ID" value="BAO81446.1"/>
    <property type="molecule type" value="Genomic_DNA"/>
</dbReference>
<dbReference type="AlphaFoldDB" id="A0A060NHN9"/>
<dbReference type="InterPro" id="IPR029060">
    <property type="entry name" value="PIN-like_dom_sf"/>
</dbReference>
<protein>
    <recommendedName>
        <fullName evidence="8">Ribonuclease VapC</fullName>
        <shortName evidence="8">RNase VapC</shortName>
        <ecNumber evidence="8">3.1.-.-</ecNumber>
    </recommendedName>
    <alternativeName>
        <fullName evidence="8">Toxin VapC</fullName>
    </alternativeName>
</protein>
<keyword evidence="4 8" id="KW-0479">Metal-binding</keyword>
<gene>
    <name evidence="8" type="primary">vapC</name>
    <name evidence="11" type="ORF">SRAA_1592</name>
</gene>
<dbReference type="HAMAP" id="MF_00265">
    <property type="entry name" value="VapC_Nob1"/>
    <property type="match status" value="1"/>
</dbReference>
<dbReference type="InterPro" id="IPR050556">
    <property type="entry name" value="Type_II_TA_system_RNase"/>
</dbReference>
<dbReference type="PANTHER" id="PTHR33653:SF1">
    <property type="entry name" value="RIBONUCLEASE VAPC2"/>
    <property type="match status" value="1"/>
</dbReference>
<evidence type="ECO:0000256" key="3">
    <source>
        <dbReference type="ARBA" id="ARBA00022722"/>
    </source>
</evidence>
<dbReference type="Proteomes" id="UP000067461">
    <property type="component" value="Chromosome"/>
</dbReference>
<evidence type="ECO:0000256" key="6">
    <source>
        <dbReference type="ARBA" id="ARBA00022842"/>
    </source>
</evidence>
<evidence type="ECO:0000259" key="10">
    <source>
        <dbReference type="Pfam" id="PF01850"/>
    </source>
</evidence>
<dbReference type="GO" id="GO:0090729">
    <property type="term" value="F:toxin activity"/>
    <property type="evidence" value="ECO:0007669"/>
    <property type="project" value="UniProtKB-KW"/>
</dbReference>
<dbReference type="Gene3D" id="3.40.50.1010">
    <property type="entry name" value="5'-nuclease"/>
    <property type="match status" value="1"/>
</dbReference>
<dbReference type="PANTHER" id="PTHR33653">
    <property type="entry name" value="RIBONUCLEASE VAPC2"/>
    <property type="match status" value="1"/>
</dbReference>
<feature type="compositionally biased region" description="Gly residues" evidence="9">
    <location>
        <begin position="155"/>
        <end position="171"/>
    </location>
</feature>
<dbReference type="EC" id="3.1.-.-" evidence="8"/>
<dbReference type="InterPro" id="IPR022907">
    <property type="entry name" value="VapC_family"/>
</dbReference>
<evidence type="ECO:0000313" key="11">
    <source>
        <dbReference type="EMBL" id="BAO81446.1"/>
    </source>
</evidence>
<comment type="function">
    <text evidence="8">Toxic component of a toxin-antitoxin (TA) system. An RNase.</text>
</comment>
<comment type="cofactor">
    <cofactor evidence="1 8">
        <name>Mg(2+)</name>
        <dbReference type="ChEBI" id="CHEBI:18420"/>
    </cofactor>
</comment>
<evidence type="ECO:0000313" key="12">
    <source>
        <dbReference type="Proteomes" id="UP000067461"/>
    </source>
</evidence>
<feature type="region of interest" description="Disordered" evidence="9">
    <location>
        <begin position="138"/>
        <end position="171"/>
    </location>
</feature>
<sequence length="171" mass="17705">MILIDTNVISELWKPAPDAQVQAWLDAQAIETLYLSAVTVAELRFGLMSMPAGKRRAVYLDRLQQEVLAAFAGRVLAFDLHAALAYADLMARARAAGKAIGMTDGYIAGTAAAHGFMVATRDTSPFEAAGLSVVNPWQAAQNPSPTDAPQPGVPRGSGGPVGGSVGGSVAV</sequence>
<dbReference type="Pfam" id="PF01850">
    <property type="entry name" value="PIN"/>
    <property type="match status" value="1"/>
</dbReference>
<comment type="similarity">
    <text evidence="7 8">Belongs to the PINc/VapC protein family.</text>
</comment>
<dbReference type="HOGENOM" id="CLU_118482_8_2_4"/>
<feature type="domain" description="PIN" evidence="10">
    <location>
        <begin position="2"/>
        <end position="126"/>
    </location>
</feature>
<dbReference type="OrthoDB" id="9804823at2"/>
<feature type="binding site" evidence="8">
    <location>
        <position position="104"/>
    </location>
    <ligand>
        <name>Mg(2+)</name>
        <dbReference type="ChEBI" id="CHEBI:18420"/>
    </ligand>
</feature>
<proteinExistence type="inferred from homology"/>
<dbReference type="GO" id="GO:0000287">
    <property type="term" value="F:magnesium ion binding"/>
    <property type="evidence" value="ECO:0007669"/>
    <property type="project" value="UniProtKB-UniRule"/>
</dbReference>
<evidence type="ECO:0000256" key="9">
    <source>
        <dbReference type="SAM" id="MobiDB-lite"/>
    </source>
</evidence>
<reference evidence="11 12" key="1">
    <citation type="journal article" date="2014" name="Nat. Commun.">
        <title>Physiological and genomic features of highly alkaliphilic hydrogen-utilizing Betaproteobacteria from a continental serpentinizing site.</title>
        <authorList>
            <person name="Suzuki S."/>
            <person name="Kuenen J.G."/>
            <person name="Schipper K."/>
            <person name="van der Velde S."/>
            <person name="Ishii S."/>
            <person name="Wu A."/>
            <person name="Sorokin D.Y."/>
            <person name="Tenney A."/>
            <person name="Meng X.Y."/>
            <person name="Morrill P.L."/>
            <person name="Kamagata Y."/>
            <person name="Muyzer G."/>
            <person name="Nealson K.H."/>
        </authorList>
    </citation>
    <scope>NUCLEOTIDE SEQUENCE [LARGE SCALE GENOMIC DNA]</scope>
    <source>
        <strain evidence="11 12">A1</strain>
    </source>
</reference>
<dbReference type="STRING" id="1458425.SRAA_1592"/>
<dbReference type="GO" id="GO:0004540">
    <property type="term" value="F:RNA nuclease activity"/>
    <property type="evidence" value="ECO:0007669"/>
    <property type="project" value="InterPro"/>
</dbReference>
<accession>A0A060NHN9</accession>